<sequence>MKNNKLDDRYTLINISCPSPVSPVLFSIKADEKMGTTTDNDQTHFGLAL</sequence>
<protein>
    <submittedName>
        <fullName evidence="1">Fimbrial subunit</fullName>
    </submittedName>
</protein>
<reference evidence="1 2" key="1">
    <citation type="submission" date="2018-06" db="EMBL/GenBank/DDBJ databases">
        <authorList>
            <consortium name="Pathogen Informatics"/>
            <person name="Doyle S."/>
        </authorList>
    </citation>
    <scope>NUCLEOTIDE SEQUENCE [LARGE SCALE GENOMIC DNA]</scope>
    <source>
        <strain evidence="1 2">NCTC11938</strain>
    </source>
</reference>
<proteinExistence type="predicted"/>
<dbReference type="Proteomes" id="UP000254191">
    <property type="component" value="Unassembled WGS sequence"/>
</dbReference>
<dbReference type="AlphaFoldDB" id="A0A379F056"/>
<evidence type="ECO:0000313" key="1">
    <source>
        <dbReference type="EMBL" id="SUC12011.1"/>
    </source>
</evidence>
<evidence type="ECO:0000313" key="2">
    <source>
        <dbReference type="Proteomes" id="UP000254191"/>
    </source>
</evidence>
<name>A0A379F056_PROMI</name>
<gene>
    <name evidence="1" type="ORF">NCTC11938_00218</name>
</gene>
<organism evidence="1 2">
    <name type="scientific">Proteus mirabilis</name>
    <dbReference type="NCBI Taxonomy" id="584"/>
    <lineage>
        <taxon>Bacteria</taxon>
        <taxon>Pseudomonadati</taxon>
        <taxon>Pseudomonadota</taxon>
        <taxon>Gammaproteobacteria</taxon>
        <taxon>Enterobacterales</taxon>
        <taxon>Morganellaceae</taxon>
        <taxon>Proteus</taxon>
    </lineage>
</organism>
<accession>A0A379F056</accession>
<dbReference type="EMBL" id="UGTS01000001">
    <property type="protein sequence ID" value="SUC12011.1"/>
    <property type="molecule type" value="Genomic_DNA"/>
</dbReference>